<sequence length="467" mass="55101">MKTFSNSSTNTGYDIVNKSKYQYVKNYEALCPTQVQLTQTEVQTEPQQESEISTSSISMKKISKIDKWNKPAKKNIFSKMSKNDDEEVIISKKQISKVNRWNKPDTEEVELAQTAPQNYNPLSRFAHDQEKRVPIQVVSRPQISVRAGSMGPQGHWGPYGQNEFSQQQMSQQYSQMSNVYQNQLFSGNRTQQLGAQTPSTQYQQMDYSSQNINFQYSQNTFNENSQSLQQQQYSSNNQQRVNYDNFQELSYQNNNVYNNNQLSNYQQNPLQFLQPQMPQMPNVNAPQKSSFQAVEYSNPAYDYELYEPLFTLFQPDLPTPSDSFVKQAQKPLDFNGQVLQLINDYFKTNFTQLKEAIVHYRKMSHNTRVQLNFKALGEMFDINYEGAYNKFLSLQQSYLDSWDQEEIKRIKEEVKRKWNIYKDIDKKDRIWRIRKEINEEMKLEEQFEKNYKQIANVVNYQLTILNK</sequence>
<accession>A0AA86Q7V9</accession>
<gene>
    <name evidence="1" type="ORF">HINF_LOCUS39971</name>
    <name evidence="2" type="ORF">HINF_LOCUS7145</name>
</gene>
<dbReference type="EMBL" id="CAXDID020000014">
    <property type="protein sequence ID" value="CAL5982441.1"/>
    <property type="molecule type" value="Genomic_DNA"/>
</dbReference>
<reference evidence="1" key="1">
    <citation type="submission" date="2023-06" db="EMBL/GenBank/DDBJ databases">
        <authorList>
            <person name="Kurt Z."/>
        </authorList>
    </citation>
    <scope>NUCLEOTIDE SEQUENCE</scope>
</reference>
<keyword evidence="3" id="KW-1185">Reference proteome</keyword>
<evidence type="ECO:0000313" key="2">
    <source>
        <dbReference type="EMBL" id="CAL5982441.1"/>
    </source>
</evidence>
<comment type="caution">
    <text evidence="1">The sequence shown here is derived from an EMBL/GenBank/DDBJ whole genome shotgun (WGS) entry which is preliminary data.</text>
</comment>
<organism evidence="1">
    <name type="scientific">Hexamita inflata</name>
    <dbReference type="NCBI Taxonomy" id="28002"/>
    <lineage>
        <taxon>Eukaryota</taxon>
        <taxon>Metamonada</taxon>
        <taxon>Diplomonadida</taxon>
        <taxon>Hexamitidae</taxon>
        <taxon>Hexamitinae</taxon>
        <taxon>Hexamita</taxon>
    </lineage>
</organism>
<dbReference type="EMBL" id="CATOUU010000831">
    <property type="protein sequence ID" value="CAI9952326.1"/>
    <property type="molecule type" value="Genomic_DNA"/>
</dbReference>
<dbReference type="AlphaFoldDB" id="A0AA86Q7V9"/>
<dbReference type="Proteomes" id="UP001642409">
    <property type="component" value="Unassembled WGS sequence"/>
</dbReference>
<proteinExistence type="predicted"/>
<evidence type="ECO:0000313" key="3">
    <source>
        <dbReference type="Proteomes" id="UP001642409"/>
    </source>
</evidence>
<protein>
    <submittedName>
        <fullName evidence="2">Hypothetical_protein</fullName>
    </submittedName>
</protein>
<evidence type="ECO:0000313" key="1">
    <source>
        <dbReference type="EMBL" id="CAI9952326.1"/>
    </source>
</evidence>
<name>A0AA86Q7V9_9EUKA</name>
<reference evidence="2 3" key="2">
    <citation type="submission" date="2024-07" db="EMBL/GenBank/DDBJ databases">
        <authorList>
            <person name="Akdeniz Z."/>
        </authorList>
    </citation>
    <scope>NUCLEOTIDE SEQUENCE [LARGE SCALE GENOMIC DNA]</scope>
</reference>